<sequence length="148" mass="17055">MVMEMEMEMVMVEMEMEEMVMIPEEEDRVEKFIRELTRLQDAVRIANNLMDKKLKDYVMKTQRTRGYLTPTTETTVGSNHHSNNIILEVTMLLEPIRLVTMRRGDPGEGMLTKSMAVNLIAGSASECLFDDFLTEIEPEKVSEALKHP</sequence>
<proteinExistence type="predicted"/>
<name>A0A699KCW4_TANCI</name>
<accession>A0A699KCW4</accession>
<evidence type="ECO:0000313" key="2">
    <source>
        <dbReference type="EMBL" id="GFA82230.1"/>
    </source>
</evidence>
<keyword evidence="1" id="KW-0175">Coiled coil</keyword>
<gene>
    <name evidence="2" type="ORF">Tci_654202</name>
</gene>
<reference evidence="2" key="1">
    <citation type="journal article" date="2019" name="Sci. Rep.">
        <title>Draft genome of Tanacetum cinerariifolium, the natural source of mosquito coil.</title>
        <authorList>
            <person name="Yamashiro T."/>
            <person name="Shiraishi A."/>
            <person name="Satake H."/>
            <person name="Nakayama K."/>
        </authorList>
    </citation>
    <scope>NUCLEOTIDE SEQUENCE</scope>
</reference>
<dbReference type="AlphaFoldDB" id="A0A699KCW4"/>
<dbReference type="EMBL" id="BKCJ010494619">
    <property type="protein sequence ID" value="GFA82230.1"/>
    <property type="molecule type" value="Genomic_DNA"/>
</dbReference>
<organism evidence="2">
    <name type="scientific">Tanacetum cinerariifolium</name>
    <name type="common">Dalmatian daisy</name>
    <name type="synonym">Chrysanthemum cinerariifolium</name>
    <dbReference type="NCBI Taxonomy" id="118510"/>
    <lineage>
        <taxon>Eukaryota</taxon>
        <taxon>Viridiplantae</taxon>
        <taxon>Streptophyta</taxon>
        <taxon>Embryophyta</taxon>
        <taxon>Tracheophyta</taxon>
        <taxon>Spermatophyta</taxon>
        <taxon>Magnoliopsida</taxon>
        <taxon>eudicotyledons</taxon>
        <taxon>Gunneridae</taxon>
        <taxon>Pentapetalae</taxon>
        <taxon>asterids</taxon>
        <taxon>campanulids</taxon>
        <taxon>Asterales</taxon>
        <taxon>Asteraceae</taxon>
        <taxon>Asteroideae</taxon>
        <taxon>Anthemideae</taxon>
        <taxon>Anthemidinae</taxon>
        <taxon>Tanacetum</taxon>
    </lineage>
</organism>
<comment type="caution">
    <text evidence="2">The sequence shown here is derived from an EMBL/GenBank/DDBJ whole genome shotgun (WGS) entry which is preliminary data.</text>
</comment>
<evidence type="ECO:0000256" key="1">
    <source>
        <dbReference type="SAM" id="Coils"/>
    </source>
</evidence>
<protein>
    <submittedName>
        <fullName evidence="2">Retrovirus-related Pol polyprotein from transposon TNT 1-94</fullName>
    </submittedName>
</protein>
<feature type="coiled-coil region" evidence="1">
    <location>
        <begin position="22"/>
        <end position="49"/>
    </location>
</feature>